<reference evidence="3 4" key="1">
    <citation type="submission" date="2012-06" db="EMBL/GenBank/DDBJ databases">
        <title>Complete sequence of Sulfurospirillum barnesii SES-3.</title>
        <authorList>
            <consortium name="US DOE Joint Genome Institute"/>
            <person name="Lucas S."/>
            <person name="Han J."/>
            <person name="Lapidus A."/>
            <person name="Cheng J.-F."/>
            <person name="Goodwin L."/>
            <person name="Pitluck S."/>
            <person name="Peters L."/>
            <person name="Ovchinnikova G."/>
            <person name="Lu M."/>
            <person name="Detter J.C."/>
            <person name="Han C."/>
            <person name="Tapia R."/>
            <person name="Land M."/>
            <person name="Hauser L."/>
            <person name="Kyrpides N."/>
            <person name="Ivanova N."/>
            <person name="Pagani I."/>
            <person name="Stolz J."/>
            <person name="Arkin A."/>
            <person name="Dehal P."/>
            <person name="Oremland R."/>
            <person name="Saltikov C."/>
            <person name="Basu P."/>
            <person name="Hollibaugh J."/>
            <person name="Newman D."/>
            <person name="Stolyar S."/>
            <person name="Hazen T."/>
            <person name="Woyke T."/>
        </authorList>
    </citation>
    <scope>NUCLEOTIDE SEQUENCE [LARGE SCALE GENOMIC DNA]</scope>
    <source>
        <strain evidence="4">ATCC 700032 / DSM 10660 / SES-3</strain>
    </source>
</reference>
<dbReference type="SUPFAM" id="SSF56529">
    <property type="entry name" value="FAH"/>
    <property type="match status" value="1"/>
</dbReference>
<gene>
    <name evidence="3" type="ordered locus">Sulba_0075</name>
</gene>
<dbReference type="PATRIC" id="fig|760154.4.peg.72"/>
<evidence type="ECO:0000256" key="1">
    <source>
        <dbReference type="ARBA" id="ARBA00022723"/>
    </source>
</evidence>
<dbReference type="InterPro" id="IPR011234">
    <property type="entry name" value="Fumarylacetoacetase-like_C"/>
</dbReference>
<dbReference type="eggNOG" id="COG0179">
    <property type="taxonomic scope" value="Bacteria"/>
</dbReference>
<dbReference type="RefSeq" id="WP_014768291.1">
    <property type="nucleotide sequence ID" value="NC_018002.1"/>
</dbReference>
<evidence type="ECO:0000313" key="3">
    <source>
        <dbReference type="EMBL" id="AFL67404.1"/>
    </source>
</evidence>
<feature type="domain" description="Fumarylacetoacetase-like C-terminal" evidence="2">
    <location>
        <begin position="15"/>
        <end position="180"/>
    </location>
</feature>
<dbReference type="EMBL" id="CP003333">
    <property type="protein sequence ID" value="AFL67404.1"/>
    <property type="molecule type" value="Genomic_DNA"/>
</dbReference>
<dbReference type="STRING" id="760154.Sulba_0075"/>
<dbReference type="Gene3D" id="3.90.850.10">
    <property type="entry name" value="Fumarylacetoacetase-like, C-terminal domain"/>
    <property type="match status" value="1"/>
</dbReference>
<dbReference type="KEGG" id="sba:Sulba_0075"/>
<evidence type="ECO:0000313" key="4">
    <source>
        <dbReference type="Proteomes" id="UP000006176"/>
    </source>
</evidence>
<sequence length="204" mass="22680">MKTVTVDGKCVIPSKVVCVGRNYVEHIKELKNEIPTSMVIFMKPNTAISAELITGKQTPLHYEGEISFLIKQRKISAVGFGLDLTHRELQSELKAKGLPWERAKAFNGAAVMSSFVSIKEEDIDKLSLQLWINGVLVQEGGVELMIYKPLAIIKEINTFSTLEDHDIVMSGTPKGVGSYVKGDIFVGKIFVDKKELLSQEWIAQ</sequence>
<protein>
    <submittedName>
        <fullName evidence="3">2-keto-4-pentenoate hydratase/2-oxohepta-3-ene-1,7-dioic acid hydratase</fullName>
    </submittedName>
</protein>
<accession>I3XTY0</accession>
<dbReference type="Pfam" id="PF01557">
    <property type="entry name" value="FAA_hydrolase"/>
    <property type="match status" value="1"/>
</dbReference>
<dbReference type="Proteomes" id="UP000006176">
    <property type="component" value="Chromosome"/>
</dbReference>
<name>I3XTY0_SULBS</name>
<dbReference type="GO" id="GO:0046872">
    <property type="term" value="F:metal ion binding"/>
    <property type="evidence" value="ECO:0007669"/>
    <property type="project" value="UniProtKB-KW"/>
</dbReference>
<dbReference type="AlphaFoldDB" id="I3XTY0"/>
<dbReference type="OrthoDB" id="5197601at2"/>
<dbReference type="GO" id="GO:0018773">
    <property type="term" value="F:acetylpyruvate hydrolase activity"/>
    <property type="evidence" value="ECO:0007669"/>
    <property type="project" value="TreeGrafter"/>
</dbReference>
<organism evidence="3 4">
    <name type="scientific">Sulfurospirillum barnesii (strain ATCC 700032 / DSM 10660 / SES-3)</name>
    <dbReference type="NCBI Taxonomy" id="760154"/>
    <lineage>
        <taxon>Bacteria</taxon>
        <taxon>Pseudomonadati</taxon>
        <taxon>Campylobacterota</taxon>
        <taxon>Epsilonproteobacteria</taxon>
        <taxon>Campylobacterales</taxon>
        <taxon>Sulfurospirillaceae</taxon>
        <taxon>Sulfurospirillum</taxon>
    </lineage>
</organism>
<dbReference type="PANTHER" id="PTHR11820">
    <property type="entry name" value="ACYLPYRUVASE"/>
    <property type="match status" value="1"/>
</dbReference>
<dbReference type="InterPro" id="IPR036663">
    <property type="entry name" value="Fumarylacetoacetase_C_sf"/>
</dbReference>
<proteinExistence type="predicted"/>
<keyword evidence="1" id="KW-0479">Metal-binding</keyword>
<evidence type="ECO:0000259" key="2">
    <source>
        <dbReference type="Pfam" id="PF01557"/>
    </source>
</evidence>
<keyword evidence="4" id="KW-1185">Reference proteome</keyword>
<dbReference type="PANTHER" id="PTHR11820:SF7">
    <property type="entry name" value="ACYLPYRUVASE FAHD1, MITOCHONDRIAL"/>
    <property type="match status" value="1"/>
</dbReference>
<dbReference type="HOGENOM" id="CLU_028458_5_2_7"/>